<organism evidence="2 3">
    <name type="scientific">Desulfosporosinus lacus DSM 15449</name>
    <dbReference type="NCBI Taxonomy" id="1121420"/>
    <lineage>
        <taxon>Bacteria</taxon>
        <taxon>Bacillati</taxon>
        <taxon>Bacillota</taxon>
        <taxon>Clostridia</taxon>
        <taxon>Eubacteriales</taxon>
        <taxon>Desulfitobacteriaceae</taxon>
        <taxon>Desulfosporosinus</taxon>
    </lineage>
</organism>
<protein>
    <submittedName>
        <fullName evidence="2">Uncharacterized protein</fullName>
    </submittedName>
</protein>
<sequence length="121" mass="13688">MGQELASPDSDGQPNSSAPTNLTYTQLLILLGITEEERDEFIAEHYVESMTRLNGSRLKLKSIKILQLTTQAKSLEKEVKTIDEYGILEHLLTLSDSKSKCLGTIESYMHYLDAVMTWHKL</sequence>
<proteinExistence type="predicted"/>
<gene>
    <name evidence="2" type="ORF">SAMN02746098_04500</name>
</gene>
<reference evidence="3" key="1">
    <citation type="submission" date="2016-11" db="EMBL/GenBank/DDBJ databases">
        <authorList>
            <person name="Varghese N."/>
            <person name="Submissions S."/>
        </authorList>
    </citation>
    <scope>NUCLEOTIDE SEQUENCE [LARGE SCALE GENOMIC DNA]</scope>
    <source>
        <strain evidence="3">DSM 15449</strain>
    </source>
</reference>
<dbReference type="AlphaFoldDB" id="A0A1M6DBN0"/>
<name>A0A1M6DBN0_9FIRM</name>
<dbReference type="STRING" id="1121420.SAMN02746098_04500"/>
<feature type="compositionally biased region" description="Polar residues" evidence="1">
    <location>
        <begin position="10"/>
        <end position="20"/>
    </location>
</feature>
<dbReference type="Proteomes" id="UP000183954">
    <property type="component" value="Unassembled WGS sequence"/>
</dbReference>
<evidence type="ECO:0000256" key="1">
    <source>
        <dbReference type="SAM" id="MobiDB-lite"/>
    </source>
</evidence>
<evidence type="ECO:0000313" key="2">
    <source>
        <dbReference type="EMBL" id="SHI70677.1"/>
    </source>
</evidence>
<dbReference type="Pfam" id="PF11300">
    <property type="entry name" value="DUF3102"/>
    <property type="match status" value="1"/>
</dbReference>
<evidence type="ECO:0000313" key="3">
    <source>
        <dbReference type="Proteomes" id="UP000183954"/>
    </source>
</evidence>
<dbReference type="RefSeq" id="WP_073032362.1">
    <property type="nucleotide sequence ID" value="NZ_FQXJ01000023.1"/>
</dbReference>
<dbReference type="EMBL" id="FQXJ01000023">
    <property type="protein sequence ID" value="SHI70677.1"/>
    <property type="molecule type" value="Genomic_DNA"/>
</dbReference>
<feature type="region of interest" description="Disordered" evidence="1">
    <location>
        <begin position="1"/>
        <end position="20"/>
    </location>
</feature>
<dbReference type="OrthoDB" id="1690026at2"/>
<accession>A0A1M6DBN0</accession>
<dbReference type="InterPro" id="IPR021451">
    <property type="entry name" value="DUF3102"/>
</dbReference>
<keyword evidence="3" id="KW-1185">Reference proteome</keyword>